<dbReference type="EMBL" id="RBAK01000004">
    <property type="protein sequence ID" value="RKN47871.1"/>
    <property type="molecule type" value="Genomic_DNA"/>
</dbReference>
<name>A0A3A9ZHK1_9ACTN</name>
<reference evidence="2 3" key="1">
    <citation type="journal article" date="2004" name="Syst. Appl. Microbiol.">
        <title>Cryptoendolithic actinomycetes from antarctic sandstone rock samples: Micromonospora endolithica sp. nov. and two isolates related to Micromonospora coerulea Jensen 1932.</title>
        <authorList>
            <person name="Hirsch P."/>
            <person name="Mevs U."/>
            <person name="Kroppenstedt R.M."/>
            <person name="Schumann P."/>
            <person name="Stackebrandt E."/>
        </authorList>
    </citation>
    <scope>NUCLEOTIDE SEQUENCE [LARGE SCALE GENOMIC DNA]</scope>
    <source>
        <strain evidence="2 3">JCM 12677</strain>
    </source>
</reference>
<protein>
    <submittedName>
        <fullName evidence="2">Uncharacterized protein</fullName>
    </submittedName>
</protein>
<organism evidence="2 3">
    <name type="scientific">Micromonospora endolithica</name>
    <dbReference type="NCBI Taxonomy" id="230091"/>
    <lineage>
        <taxon>Bacteria</taxon>
        <taxon>Bacillati</taxon>
        <taxon>Actinomycetota</taxon>
        <taxon>Actinomycetes</taxon>
        <taxon>Micromonosporales</taxon>
        <taxon>Micromonosporaceae</taxon>
        <taxon>Micromonospora</taxon>
    </lineage>
</organism>
<comment type="caution">
    <text evidence="2">The sequence shown here is derived from an EMBL/GenBank/DDBJ whole genome shotgun (WGS) entry which is preliminary data.</text>
</comment>
<gene>
    <name evidence="2" type="ORF">D7223_14170</name>
</gene>
<sequence>MPPWVTTGVGYENGTVEIRVWVDDWQMQCCGEPFAVGDRVSWRLRDLDPEWPGLVLGSDLTAGVDQAEEHHGRVSEDLSPVTGIVASIHAVHCRYAPLSDERPTHRHPVPGSGAMTSVRSADGWTPDRGDLTFAGYVVRLVGE</sequence>
<dbReference type="AlphaFoldDB" id="A0A3A9ZHK1"/>
<dbReference type="Pfam" id="PF20218">
    <property type="entry name" value="DUF6578"/>
    <property type="match status" value="1"/>
</dbReference>
<dbReference type="InterPro" id="IPR046485">
    <property type="entry name" value="DUF6578"/>
</dbReference>
<proteinExistence type="predicted"/>
<accession>A0A3A9ZHK1</accession>
<dbReference type="Proteomes" id="UP000281726">
    <property type="component" value="Unassembled WGS sequence"/>
</dbReference>
<evidence type="ECO:0000256" key="1">
    <source>
        <dbReference type="SAM" id="MobiDB-lite"/>
    </source>
</evidence>
<evidence type="ECO:0000313" key="2">
    <source>
        <dbReference type="EMBL" id="RKN47871.1"/>
    </source>
</evidence>
<keyword evidence="3" id="KW-1185">Reference proteome</keyword>
<evidence type="ECO:0000313" key="3">
    <source>
        <dbReference type="Proteomes" id="UP000281726"/>
    </source>
</evidence>
<feature type="region of interest" description="Disordered" evidence="1">
    <location>
        <begin position="101"/>
        <end position="121"/>
    </location>
</feature>